<accession>Q97MX6</accession>
<reference evidence="1 2" key="1">
    <citation type="journal article" date="2001" name="J. Bacteriol.">
        <title>Genome sequence and comparative analysis of the solvent-producing bacterium Clostridium acetobutylicum.</title>
        <authorList>
            <person name="Nolling J."/>
            <person name="Breton G."/>
            <person name="Omelchenko M.V."/>
            <person name="Makarova K.S."/>
            <person name="Zeng Q."/>
            <person name="Gibson R."/>
            <person name="Lee H.M."/>
            <person name="Dubois J."/>
            <person name="Qiu D."/>
            <person name="Hitti J."/>
            <person name="Wolf Y.I."/>
            <person name="Tatusov R.L."/>
            <person name="Sabathe F."/>
            <person name="Doucette-Stamm L."/>
            <person name="Soucaille P."/>
            <person name="Daly M.J."/>
            <person name="Bennett G.N."/>
            <person name="Koonin E.V."/>
            <person name="Smith D.R."/>
        </authorList>
    </citation>
    <scope>NUCLEOTIDE SEQUENCE [LARGE SCALE GENOMIC DNA]</scope>
    <source>
        <strain evidence="2">ATCC 824 / DSM 792 / JCM 1419 / LMG 5710 / VKM B-1787</strain>
    </source>
</reference>
<protein>
    <submittedName>
        <fullName evidence="1">Uncharacterized protein</fullName>
    </submittedName>
</protein>
<dbReference type="AlphaFoldDB" id="Q97MX6"/>
<dbReference type="Proteomes" id="UP000000814">
    <property type="component" value="Chromosome"/>
</dbReference>
<dbReference type="OrthoDB" id="1963661at2"/>
<dbReference type="PATRIC" id="fig|272562.8.peg.245"/>
<evidence type="ECO:0000313" key="2">
    <source>
        <dbReference type="Proteomes" id="UP000000814"/>
    </source>
</evidence>
<dbReference type="HOGENOM" id="CLU_192788_0_0_9"/>
<evidence type="ECO:0000313" key="1">
    <source>
        <dbReference type="EMBL" id="AAK78050.1"/>
    </source>
</evidence>
<dbReference type="STRING" id="272562.CA_C0064"/>
<dbReference type="KEGG" id="cac:CA_C0064"/>
<name>Q97MX6_CLOAB</name>
<gene>
    <name evidence="1" type="ordered locus">CA_C0064</name>
</gene>
<keyword evidence="2" id="KW-1185">Reference proteome</keyword>
<dbReference type="PIR" id="G96907">
    <property type="entry name" value="G96907"/>
</dbReference>
<dbReference type="RefSeq" id="WP_010963392.1">
    <property type="nucleotide sequence ID" value="NC_003030.1"/>
</dbReference>
<proteinExistence type="predicted"/>
<sequence>MATIKENEDNMTIFYSKSSGEIISLATGIQDMNFFGKFKDDMSQITDFTIKPKDNLVIQNHTSFIIDVNTKEIMMKQQQNNYKVVSSS</sequence>
<organism evidence="1 2">
    <name type="scientific">Clostridium acetobutylicum (strain ATCC 824 / DSM 792 / JCM 1419 / IAM 19013 / LMG 5710 / NBRC 13948 / NRRL B-527 / VKM B-1787 / 2291 / W)</name>
    <dbReference type="NCBI Taxonomy" id="272562"/>
    <lineage>
        <taxon>Bacteria</taxon>
        <taxon>Bacillati</taxon>
        <taxon>Bacillota</taxon>
        <taxon>Clostridia</taxon>
        <taxon>Eubacteriales</taxon>
        <taxon>Clostridiaceae</taxon>
        <taxon>Clostridium</taxon>
    </lineage>
</organism>
<dbReference type="EMBL" id="AE001437">
    <property type="protein sequence ID" value="AAK78050.1"/>
    <property type="molecule type" value="Genomic_DNA"/>
</dbReference>
<dbReference type="GeneID" id="44996546"/>
<dbReference type="eggNOG" id="ENOG502ZTJP">
    <property type="taxonomic scope" value="Bacteria"/>
</dbReference>